<feature type="domain" description="Fibronectin type-III" evidence="12">
    <location>
        <begin position="1527"/>
        <end position="1619"/>
    </location>
</feature>
<reference evidence="15" key="3">
    <citation type="submission" date="2025-09" db="UniProtKB">
        <authorList>
            <consortium name="Ensembl"/>
        </authorList>
    </citation>
    <scope>IDENTIFICATION</scope>
</reference>
<dbReference type="GO" id="GO:0007155">
    <property type="term" value="P:cell adhesion"/>
    <property type="evidence" value="ECO:0007669"/>
    <property type="project" value="UniProtKB-KW"/>
</dbReference>
<feature type="domain" description="Fibronectin type-III" evidence="12">
    <location>
        <begin position="1810"/>
        <end position="1900"/>
    </location>
</feature>
<feature type="disulfide bond" evidence="9">
    <location>
        <begin position="359"/>
        <end position="385"/>
    </location>
</feature>
<evidence type="ECO:0000259" key="13">
    <source>
        <dbReference type="PROSITE" id="PS51091"/>
    </source>
</evidence>
<dbReference type="FunFam" id="2.10.70.10:FF:000004">
    <property type="entry name" value="Fibronectin 1"/>
    <property type="match status" value="2"/>
</dbReference>
<dbReference type="SUPFAM" id="SSF49265">
    <property type="entry name" value="Fibronectin type III"/>
    <property type="match status" value="9"/>
</dbReference>
<keyword evidence="5" id="KW-0130">Cell adhesion</keyword>
<feature type="domain" description="Fibronectin type-I" evidence="13">
    <location>
        <begin position="559"/>
        <end position="602"/>
    </location>
</feature>
<evidence type="ECO:0000256" key="6">
    <source>
        <dbReference type="ARBA" id="ARBA00022960"/>
    </source>
</evidence>
<dbReference type="Pfam" id="PF00040">
    <property type="entry name" value="fn2"/>
    <property type="match status" value="2"/>
</dbReference>
<dbReference type="PROSITE" id="PS01253">
    <property type="entry name" value="FN1_1"/>
    <property type="match status" value="4"/>
</dbReference>
<evidence type="ECO:0000256" key="5">
    <source>
        <dbReference type="ARBA" id="ARBA00022889"/>
    </source>
</evidence>
<dbReference type="InterPro" id="IPR050991">
    <property type="entry name" value="ECM_Regulatory_Proteins"/>
</dbReference>
<dbReference type="FunFam" id="2.10.70.10:FF:000006">
    <property type="entry name" value="Fibronectin 1"/>
    <property type="match status" value="2"/>
</dbReference>
<dbReference type="SMART" id="SM00060">
    <property type="entry name" value="FN3"/>
    <property type="match status" value="15"/>
</dbReference>
<keyword evidence="7 9" id="KW-1015">Disulfide bond</keyword>
<dbReference type="GO" id="GO:0006953">
    <property type="term" value="P:acute-phase response"/>
    <property type="evidence" value="ECO:0007669"/>
    <property type="project" value="UniProtKB-KW"/>
</dbReference>
<feature type="domain" description="Fibronectin type-I" evidence="13">
    <location>
        <begin position="516"/>
        <end position="558"/>
    </location>
</feature>
<dbReference type="PROSITE" id="PS51091">
    <property type="entry name" value="FN1_2"/>
    <property type="match status" value="10"/>
</dbReference>
<feature type="signal peptide" evidence="11">
    <location>
        <begin position="1"/>
        <end position="21"/>
    </location>
</feature>
<feature type="domain" description="Fibronectin type-III" evidence="12">
    <location>
        <begin position="1717"/>
        <end position="1807"/>
    </location>
</feature>
<feature type="domain" description="Fibronectin type-III" evidence="12">
    <location>
        <begin position="898"/>
        <end position="990"/>
    </location>
</feature>
<dbReference type="FunFam" id="2.10.10.10:FF:000001">
    <property type="entry name" value="Fibronectin 1a isoform 1"/>
    <property type="match status" value="2"/>
</dbReference>
<dbReference type="PROSITE" id="PS00023">
    <property type="entry name" value="FN2_1"/>
    <property type="match status" value="1"/>
</dbReference>
<feature type="domain" description="Fibronectin type-III" evidence="12">
    <location>
        <begin position="1431"/>
        <end position="1521"/>
    </location>
</feature>
<feature type="disulfide bond" evidence="9">
    <location>
        <begin position="419"/>
        <end position="445"/>
    </location>
</feature>
<evidence type="ECO:0000256" key="2">
    <source>
        <dbReference type="ARBA" id="ARBA00022486"/>
    </source>
</evidence>
<feature type="domain" description="Fibronectin type-I" evidence="13">
    <location>
        <begin position="182"/>
        <end position="226"/>
    </location>
</feature>
<dbReference type="PANTHER" id="PTHR46708">
    <property type="entry name" value="TENASCIN"/>
    <property type="match status" value="1"/>
</dbReference>
<dbReference type="InterPro" id="IPR036116">
    <property type="entry name" value="FN3_sf"/>
</dbReference>
<keyword evidence="11" id="KW-0732">Signal</keyword>
<evidence type="ECO:0000256" key="11">
    <source>
        <dbReference type="SAM" id="SignalP"/>
    </source>
</evidence>
<feature type="disulfide bond" evidence="9">
    <location>
        <begin position="373"/>
        <end position="400"/>
    </location>
</feature>
<evidence type="ECO:0000259" key="14">
    <source>
        <dbReference type="PROSITE" id="PS51092"/>
    </source>
</evidence>
<dbReference type="CDD" id="cd00062">
    <property type="entry name" value="FN2"/>
    <property type="match status" value="2"/>
</dbReference>
<keyword evidence="16" id="KW-1185">Reference proteome</keyword>
<dbReference type="Ensembl" id="ENSHHUT00000021341.1">
    <property type="protein sequence ID" value="ENSHHUP00000020574.1"/>
    <property type="gene ID" value="ENSHHUG00000010511.1"/>
</dbReference>
<feature type="domain" description="Fibronectin type-III" evidence="12">
    <location>
        <begin position="602"/>
        <end position="695"/>
    </location>
</feature>
<dbReference type="InterPro" id="IPR000083">
    <property type="entry name" value="Fibronectin_type1"/>
</dbReference>
<organism evidence="15 16">
    <name type="scientific">Hucho hucho</name>
    <name type="common">huchen</name>
    <dbReference type="NCBI Taxonomy" id="62062"/>
    <lineage>
        <taxon>Eukaryota</taxon>
        <taxon>Metazoa</taxon>
        <taxon>Chordata</taxon>
        <taxon>Craniata</taxon>
        <taxon>Vertebrata</taxon>
        <taxon>Euteleostomi</taxon>
        <taxon>Actinopterygii</taxon>
        <taxon>Neopterygii</taxon>
        <taxon>Teleostei</taxon>
        <taxon>Protacanthopterygii</taxon>
        <taxon>Salmoniformes</taxon>
        <taxon>Salmonidae</taxon>
        <taxon>Salmoninae</taxon>
        <taxon>Hucho</taxon>
    </lineage>
</organism>
<dbReference type="GO" id="GO:0005615">
    <property type="term" value="C:extracellular space"/>
    <property type="evidence" value="ECO:0007669"/>
    <property type="project" value="UniProtKB-ARBA"/>
</dbReference>
<dbReference type="InterPro" id="IPR013806">
    <property type="entry name" value="Kringle-like"/>
</dbReference>
<evidence type="ECO:0000256" key="1">
    <source>
        <dbReference type="ARBA" id="ARBA00020368"/>
    </source>
</evidence>
<dbReference type="Gene3D" id="2.60.40.10">
    <property type="entry name" value="Immunoglobulins"/>
    <property type="match status" value="15"/>
</dbReference>
<dbReference type="Pfam" id="PF00041">
    <property type="entry name" value="fn3"/>
    <property type="match status" value="13"/>
</dbReference>
<feature type="domain" description="Fibronectin type-I" evidence="13">
    <location>
        <begin position="137"/>
        <end position="180"/>
    </location>
</feature>
<feature type="domain" description="Fibronectin type-III" evidence="12">
    <location>
        <begin position="1155"/>
        <end position="1245"/>
    </location>
</feature>
<name>A0A4W5L5L1_9TELE</name>
<dbReference type="InterPro" id="IPR000562">
    <property type="entry name" value="FN_type2_dom"/>
</dbReference>
<reference evidence="16" key="1">
    <citation type="submission" date="2018-06" db="EMBL/GenBank/DDBJ databases">
        <title>Genome assembly of Danube salmon.</title>
        <authorList>
            <person name="Macqueen D.J."/>
            <person name="Gundappa M.K."/>
        </authorList>
    </citation>
    <scope>NUCLEOTIDE SEQUENCE [LARGE SCALE GENOMIC DNA]</scope>
</reference>
<evidence type="ECO:0000259" key="12">
    <source>
        <dbReference type="PROSITE" id="PS50853"/>
    </source>
</evidence>
<feature type="domain" description="Fibronectin type-II" evidence="14">
    <location>
        <begin position="354"/>
        <end position="402"/>
    </location>
</feature>
<evidence type="ECO:0000256" key="8">
    <source>
        <dbReference type="ARBA" id="ARBA00023180"/>
    </source>
</evidence>
<dbReference type="PRINTS" id="PR00013">
    <property type="entry name" value="FNTYPEII"/>
</dbReference>
<keyword evidence="8" id="KW-0325">Glycoprotein</keyword>
<keyword evidence="2" id="KW-0011">Acute phase</keyword>
<feature type="region of interest" description="Disordered" evidence="10">
    <location>
        <begin position="1099"/>
        <end position="1118"/>
    </location>
</feature>
<dbReference type="FunFam" id="2.60.40.10:FF:000227">
    <property type="entry name" value="Fibronectin isoform X1"/>
    <property type="match status" value="1"/>
</dbReference>
<keyword evidence="4" id="KW-0677">Repeat</keyword>
<feature type="chain" id="PRO_5021365334" description="Fibronectin" evidence="11">
    <location>
        <begin position="22"/>
        <end position="2280"/>
    </location>
</feature>
<protein>
    <recommendedName>
        <fullName evidence="1">Fibronectin</fullName>
    </recommendedName>
</protein>
<feature type="disulfide bond" evidence="9">
    <location>
        <begin position="433"/>
        <end position="460"/>
    </location>
</feature>
<feature type="domain" description="Fibronectin type-III" evidence="12">
    <location>
        <begin position="1248"/>
        <end position="1342"/>
    </location>
</feature>
<keyword evidence="6" id="KW-0133">Cell shape</keyword>
<feature type="domain" description="Fibronectin type-I" evidence="13">
    <location>
        <begin position="2095"/>
        <end position="2139"/>
    </location>
</feature>
<dbReference type="PROSITE" id="PS51092">
    <property type="entry name" value="FN2_2"/>
    <property type="match status" value="2"/>
</dbReference>
<accession>A0A4W5L5L1</accession>
<evidence type="ECO:0000313" key="16">
    <source>
        <dbReference type="Proteomes" id="UP000314982"/>
    </source>
</evidence>
<dbReference type="GO" id="GO:0008360">
    <property type="term" value="P:regulation of cell shape"/>
    <property type="evidence" value="ECO:0007669"/>
    <property type="project" value="UniProtKB-KW"/>
</dbReference>
<dbReference type="Gene3D" id="2.10.10.10">
    <property type="entry name" value="Fibronectin, type II, collagen-binding"/>
    <property type="match status" value="2"/>
</dbReference>
<dbReference type="Pfam" id="PF00039">
    <property type="entry name" value="fn1"/>
    <property type="match status" value="10"/>
</dbReference>
<evidence type="ECO:0000256" key="7">
    <source>
        <dbReference type="ARBA" id="ARBA00023157"/>
    </source>
</evidence>
<feature type="domain" description="Fibronectin type-I" evidence="13">
    <location>
        <begin position="93"/>
        <end position="136"/>
    </location>
</feature>
<feature type="domain" description="Fibronectin type-III" evidence="12">
    <location>
        <begin position="1625"/>
        <end position="1715"/>
    </location>
</feature>
<feature type="domain" description="Fibronectin type-III" evidence="12">
    <location>
        <begin position="1343"/>
        <end position="1430"/>
    </location>
</feature>
<dbReference type="Proteomes" id="UP000314982">
    <property type="component" value="Unassembled WGS sequence"/>
</dbReference>
<dbReference type="CDD" id="cd00061">
    <property type="entry name" value="FN1"/>
    <property type="match status" value="10"/>
</dbReference>
<dbReference type="InterPro" id="IPR003961">
    <property type="entry name" value="FN3_dom"/>
</dbReference>
<dbReference type="FunFam" id="2.60.40.10:FF:000099">
    <property type="entry name" value="Fibronectin 1"/>
    <property type="match status" value="5"/>
</dbReference>
<dbReference type="CDD" id="cd00063">
    <property type="entry name" value="FN3"/>
    <property type="match status" value="14"/>
</dbReference>
<keyword evidence="3" id="KW-0358">Heparin-binding</keyword>
<feature type="domain" description="Fibronectin type-I" evidence="13">
    <location>
        <begin position="467"/>
        <end position="511"/>
    </location>
</feature>
<dbReference type="PROSITE" id="PS50853">
    <property type="entry name" value="FN3"/>
    <property type="match status" value="13"/>
</dbReference>
<dbReference type="SMART" id="SM00058">
    <property type="entry name" value="FN1"/>
    <property type="match status" value="12"/>
</dbReference>
<dbReference type="InterPro" id="IPR013783">
    <property type="entry name" value="Ig-like_fold"/>
</dbReference>
<dbReference type="PANTHER" id="PTHR46708:SF4">
    <property type="entry name" value="FIBRONECTIN"/>
    <property type="match status" value="1"/>
</dbReference>
<feature type="domain" description="Fibronectin type-III" evidence="12">
    <location>
        <begin position="991"/>
        <end position="1078"/>
    </location>
</feature>
<feature type="domain" description="Fibronectin type-III" evidence="12">
    <location>
        <begin position="709"/>
        <end position="801"/>
    </location>
</feature>
<feature type="domain" description="Fibronectin type-III" evidence="12">
    <location>
        <begin position="802"/>
        <end position="891"/>
    </location>
</feature>
<feature type="domain" description="Fibronectin type-I" evidence="13">
    <location>
        <begin position="227"/>
        <end position="271"/>
    </location>
</feature>
<dbReference type="Gene3D" id="2.10.70.10">
    <property type="entry name" value="Complement Module, domain 1"/>
    <property type="match status" value="12"/>
</dbReference>
<evidence type="ECO:0000256" key="4">
    <source>
        <dbReference type="ARBA" id="ARBA00022737"/>
    </source>
</evidence>
<dbReference type="SMART" id="SM00059">
    <property type="entry name" value="FN2"/>
    <property type="match status" value="2"/>
</dbReference>
<dbReference type="GO" id="GO:0008201">
    <property type="term" value="F:heparin binding"/>
    <property type="evidence" value="ECO:0007669"/>
    <property type="project" value="UniProtKB-KW"/>
</dbReference>
<evidence type="ECO:0000256" key="10">
    <source>
        <dbReference type="SAM" id="MobiDB-lite"/>
    </source>
</evidence>
<dbReference type="InterPro" id="IPR036943">
    <property type="entry name" value="FN_type2_sf"/>
</dbReference>
<feature type="domain" description="Fibronectin type-I" evidence="13">
    <location>
        <begin position="2184"/>
        <end position="2224"/>
    </location>
</feature>
<feature type="domain" description="Fibronectin type-II" evidence="14">
    <location>
        <begin position="414"/>
        <end position="462"/>
    </location>
</feature>
<sequence>MTGSPVTGLLVALCVSSAVHCMPKNQGKNKRQAQEQVYPELADTVPLAQGCDENGHSYRLHDQWEKAYRGSTLLCTCNGAAGIKCKTKPQGEETCYDKYNDQTYPVGATYERAKDRMMWDCTCIGSARGKISCTIGNRCHEGGRSYKIGDTWRRPHETGDYMLDCVCLGNGKGEWTCKPVSERCYDNTGGASYVVGQTWEKPYQGWMMIDCTCLGEGNGRITCTSRNRCNDQDTKTSYRIGDTWTKTDANRHQLQCLCTGNGRGEWKCERHSATTGTGTGSTRVTIQTELHQPSTLPEPPQEGACKTDSGATFHVGMRWIRTQGSKQMLCTCQGTGAVSCEEKEGQSQVYGGNSEGQACVFPFVFMDKTYYSCTSEGRTDGQLWCSTTSDYHRDQQYSFCTEKNSLVSTRGGNSNGALCQFPFLYNGRNYTDCTADGRRDGMRWCGTTTNYEGEQRYGFCPMAAHEEACTTNDGVMYRVGDQWDKRHDVLGHMMQCTCLGNNRGEWSCIAYSQLKDQCIVDGLTYEVSQTFTKRHDQGYMMNCTCYGQGRGRWKCDAIDQCQEPESRVFYQIGETWGKTIHQVLYRCYCYGNGIGEMSCGHRPVQVIITEAGKQPDSHPIQWNAPASSHITQYILKWRVKNTRAPWREATIPGNLNSYTIAGLRPGITYEGQLISILRYGRREVTRFDFTTTYGSLGVTSEGETTQPPPVVDTSESVTEITSSSFIISWVSASDTVSGFRVEYELSEDGAKPQVLDLPRTTTSVSISDLLPGRRYNVNVYEVSPQGEPNLILTTSQTTAPDAPAEHQINQVGETSISISWSKPQAPITGYRLVFTPSVEGSSTELILPDTDTSVTLADLRPGLLYNISIYAVEENQESEPIFVQVNTAGEPAPEEVRSPTDLQFYEVSDVKITITWTGPPSEVSGYRVTFAPVTPGDTPQRPLQLPMTANAYAEITHLQPGTLYRFNIYAINGGVESEPLSGERATKPDAPTNLRFSDVGEDSVVVVWEAPRASISGYRLFLSVEGSSPTQKRIPGGQTQFPLRGLRPDTDYTVKLHSEQDNVLSEEVNGVFTTCEYCNTSIIISWTPVSRFSFRLSVRPSQGGESPRDVTSDSGSIFVSGLTPGTEYTYSVQPIMNGRDRGNPITKNVVTQLSPPTDLSTQSNADTGELTVLWGGANTPDITGYRVTCTPTNGQRGNSLEELVQPVQNQLILENLSPGVEYNVSVYTVKDSLESIPVSTTVTQAVPAPTNLNFGGVGPDHMRVSWTVPNVPTPSDITRFVIRYHPGSNDDDVKELNVGGATNTFLLQNLLPNTEYRVSVVCVYEERESVPVTGTQRTTLDSPTGLDFADVLTNSFTIHWLAPSAVITGYRIHYQMTSGGRAKDERLPPTRSHFTLTGLAPETEYSVEIYAVSGNQESLPLTGTQATISDAPTDLEVTSSSPTSITIRWDAPSVTVRYYRITHGETGGESPAKEFTVPGSQSEATISNLNPGTDYTITVYAVTGRGDSPASSTPIYVSHKTGTGLMGPTNMDVTDVKDNTITVRWSAAQGPIKGYRVTSVPKNGQGPSFSEVVAPDQTEITFTGLMPTVEYVLSVTALGTDGEPSTPLVENAITGIYAPAQTIPAPTNLDISEVGDTSFTVSWRSPSSGLSGYRVVVNPKNNNGPTKEMTIAPDTTRAVVPGLMVATMYTVHVYALKNSVTSRPLEGEVTTLDNISPPRRVRISDVKDSAITLTWRAKVETITGYLIEAQPLSGSRPAIKKTIPGEQRTYTITGLEPGTSYTIHIYTINGDARSAPFTLTATTARPALHSPTNLQFTSLTPNSISFSWEPPATRITGYYITYEEAGRAQPRELTPRPHAGQNYATISGLRPGTEYIIKIIALQNVQRSTPLVGTARTQRESLLTLPLPNRPGGYDHLDVPEEKESHVPTVVGNNGLDTLGGQGQNVEYTEYNNQNPQAPSGNGQTPYGRPQTPLVFVPLPDAEGRRVPVVNVNVPGGSPFGFPEKDTGIPQEAQTQTTIAWKPYKQSSEYLVSCNPLTHVNEKMFQMRLPGTSTSATLIGLTSGASYNVIVEALKGALKHKILEEIVTAGNTHKDSCYDTFTATYHDVGTEWERMSETGFKLWCRCLGLGSGHFRCDSSKWCHDGGNNYRIGEKWERQEEKGPMMSCTCLGNGKGEFKCEPHESTCYDDGKMYQIGNQWQKEYLGAICTCTCYGGQQGWRCENCRRPGAEVDSSLLQPVRYGDPTNTLRKVNIQCPIECLRPELLADALAEGHIPQNPLE</sequence>
<evidence type="ECO:0000256" key="3">
    <source>
        <dbReference type="ARBA" id="ARBA00022674"/>
    </source>
</evidence>
<dbReference type="GeneTree" id="ENSGT00940000155126"/>
<dbReference type="FunFam" id="2.10.70.10:FF:000018">
    <property type="entry name" value="Fibronectin 1"/>
    <property type="match status" value="1"/>
</dbReference>
<dbReference type="SUPFAM" id="SSF57603">
    <property type="entry name" value="FnI-like domain"/>
    <property type="match status" value="12"/>
</dbReference>
<evidence type="ECO:0000256" key="9">
    <source>
        <dbReference type="PROSITE-ProRule" id="PRU00479"/>
    </source>
</evidence>
<reference evidence="15" key="2">
    <citation type="submission" date="2025-08" db="UniProtKB">
        <authorList>
            <consortium name="Ensembl"/>
        </authorList>
    </citation>
    <scope>IDENTIFICATION</scope>
</reference>
<proteinExistence type="predicted"/>
<feature type="domain" description="Fibronectin type-I" evidence="13">
    <location>
        <begin position="2140"/>
        <end position="2182"/>
    </location>
</feature>
<evidence type="ECO:0000313" key="15">
    <source>
        <dbReference type="Ensembl" id="ENSHHUP00000020574.1"/>
    </source>
</evidence>
<dbReference type="SUPFAM" id="SSF57440">
    <property type="entry name" value="Kringle-like"/>
    <property type="match status" value="2"/>
</dbReference>